<feature type="compositionally biased region" description="Polar residues" evidence="2">
    <location>
        <begin position="895"/>
        <end position="929"/>
    </location>
</feature>
<feature type="compositionally biased region" description="Low complexity" evidence="2">
    <location>
        <begin position="472"/>
        <end position="486"/>
    </location>
</feature>
<keyword evidence="4" id="KW-1185">Reference proteome</keyword>
<proteinExistence type="predicted"/>
<sequence length="1748" mass="196153">MLLGIFFTYQVWIFICIFEASADWELSCYNESLHIHCDPEKTIIIHEAHFGYFREVLLISNSTNRCRAHNSRDCWVDVTANISRRCSGHSVCKTSVHYSSDLSADLLTRECPFIIDDAAEPTLFVEYDCIPTTLVTRISNENHVDPEQIGGYLISLDYNEIVKSGSEWRSHLAEAMCNPESNHLPHQFYLPAPKIAATKYSVNDDDAFNSYGESGHRENNHDRLVNKGSLATFILRIKDIGLTKSTTNTNGISSAFASSSSSSTSSLSSFGSVLSNNNNNININNNNLILATGSACPSNPGIACSHDYLSVDARISNVYDGTISNIPIIRFCSINNSTLKTTTTKRETEMTNSSFASGSFSLNSIDSNKLYPLDESYLVGQIYGPISNVYGLQFTSNLNLLDPYIIHGKGIVLEYIALLCVPINPPSGNGVVDYRFRVNQQTSHTFAYAEVFCPSDRWLEPMDPDLDEINPSQSSSSFSSTGNRSSLNNNSIPNPWWLQRRRHITLICDHHERKWIPNRLPEACLTSDELATFVAQITKNLQKMENKNTKLSLNSNQLDMNSSDEMMLKILTNVDQSEFNTTHTSLYLKAANDNDQVTHLSSVALGSILGILIFLLATFLVVCSLRHKLFEHYHKTIDLAAISSSNRLGSCSLGTFSRSKDTLLFPTCKRSLMSFHNNNNSNNNHDHIVSTNGNLFKSYPYLLSHNTINGSFPDFSNTAQQQQPTFLLHSSTVSGVNKKPSNIDFITDGHLPPWRNSSMKRNQKPPTAISALTLVPNTPSSDRRQIMNSLPWLRTNSTSHISSTNGAPPAFNHNTNHTNSTTTNNNNHSRFGASSETILFPSLNPPNGIPRSWWLPWRRSMRKKRRLYTQLQRRQEIQSLSQRGLLESSGSFLGKSTPQLPNNRHLMTSSNNSGLLTNDNVSRFGTTAEPSLPMIPISSSPSSTSSLSNKEELNHQHPYSNHVFLRSERSGSERTQQSTRTLITATNNSSNSGIVSALYANDDQANSPIYTKYPMNLPSNNNSNRDNISSAIYPKTNSNIQSISWINVNDNDLPWKFTPPSRNSFSNGIRRLSSFFRSFNQSNGSFTPPRYQSNNHNNNSYGLSYKKSSLRSSSFNTSRTEIMPSMPVLPTFNYLATSNNNNNNSSNIVPLTSHYPVDKQHFDSFRLSGRHVTHPLIQPSLQSVSESNDLHRKHHYIENMWSTQTVKPSLFHQDAYQHHQNHHTMYSSGDEHTTINDMLSRNTTKTSLQGSSRIDSLLSTEFIDLCNNNNGGSSTINHIVKNDPLVKLNSTTVTSVKQTIPNSMYNSFLNYNKLDYIEKDELNHLPYLTTDPYLEPVSLKRRQQQEKRLDHLITAKKIHHIDHDHDMECDTVENKNDDLIKLNKTDQQPAVHSGTSSAISSLVFADDSDLSKVSEHSINSQKSDQYSSLHLITSQTVSSNEINSMNNNNNSIINVTKVITNGFITPTTITTTNLSIPTATSIVSNADDIVPLPRVKHPTTIDYVTYDEIRSYDKKNNRFSSNTTTGQRPYSIDSNCIPLNSNNRLVAGTSTVVSSMLSSDHEVQRRINAMKGDSDSRPLSDAMISNHYYDLNRNINYQEISMESSLQEEEKRNPNHQILCKSHPPLPPLWSNNNNINTMEHFNKNHAINTTDSNNNSNRNFGSMDSLYETVDLPRTNLPTPMITPTTMIQQQQHLMDFRNTVNNEHIPRRSSMALPPTPSSILNLKAPIRSIGEMDDWNLPSCSDDSE</sequence>
<reference evidence="5" key="2">
    <citation type="submission" date="2018-12" db="UniProtKB">
        <authorList>
            <consortium name="WormBaseParasite"/>
        </authorList>
    </citation>
    <scope>IDENTIFICATION</scope>
    <source>
        <strain evidence="5">Puerto Rican</strain>
    </source>
</reference>
<feature type="region of interest" description="Disordered" evidence="2">
    <location>
        <begin position="463"/>
        <end position="487"/>
    </location>
</feature>
<evidence type="ECO:0000313" key="5">
    <source>
        <dbReference type="WBParaSite" id="Smp_143980.1"/>
    </source>
</evidence>
<evidence type="ECO:0000256" key="1">
    <source>
        <dbReference type="SAM" id="Coils"/>
    </source>
</evidence>
<dbReference type="ExpressionAtlas" id="A0A3Q0KNZ2">
    <property type="expression patterns" value="differential"/>
</dbReference>
<accession>A0A3Q0KNZ2</accession>
<feature type="chain" id="PRO_5017960972" evidence="3">
    <location>
        <begin position="23"/>
        <end position="1748"/>
    </location>
</feature>
<dbReference type="AlphaFoldDB" id="A0A3Q0KNZ2"/>
<keyword evidence="3" id="KW-0732">Signal</keyword>
<protein>
    <submittedName>
        <fullName evidence="5">SUEL-type lectin domain-containing protein</fullName>
    </submittedName>
</protein>
<name>A0A3Q0KNZ2_SCHMA</name>
<dbReference type="InterPro" id="IPR043159">
    <property type="entry name" value="Lectin_gal-bd_sf"/>
</dbReference>
<reference evidence="4" key="1">
    <citation type="journal article" date="2012" name="PLoS Negl. Trop. Dis.">
        <title>A systematically improved high quality genome and transcriptome of the human blood fluke Schistosoma mansoni.</title>
        <authorList>
            <person name="Protasio A.V."/>
            <person name="Tsai I.J."/>
            <person name="Babbage A."/>
            <person name="Nichol S."/>
            <person name="Hunt M."/>
            <person name="Aslett M.A."/>
            <person name="De Silva N."/>
            <person name="Velarde G.S."/>
            <person name="Anderson T.J."/>
            <person name="Clark R.C."/>
            <person name="Davidson C."/>
            <person name="Dillon G.P."/>
            <person name="Holroyd N.E."/>
            <person name="LoVerde P.T."/>
            <person name="Lloyd C."/>
            <person name="McQuillan J."/>
            <person name="Oliveira G."/>
            <person name="Otto T.D."/>
            <person name="Parker-Manuel S.J."/>
            <person name="Quail M.A."/>
            <person name="Wilson R.A."/>
            <person name="Zerlotini A."/>
            <person name="Dunne D.W."/>
            <person name="Berriman M."/>
        </authorList>
    </citation>
    <scope>NUCLEOTIDE SEQUENCE [LARGE SCALE GENOMIC DNA]</scope>
    <source>
        <strain evidence="4">Puerto Rican</strain>
    </source>
</reference>
<feature type="region of interest" description="Disordered" evidence="2">
    <location>
        <begin position="809"/>
        <end position="829"/>
    </location>
</feature>
<feature type="region of interest" description="Disordered" evidence="2">
    <location>
        <begin position="895"/>
        <end position="953"/>
    </location>
</feature>
<evidence type="ECO:0000256" key="3">
    <source>
        <dbReference type="SAM" id="SignalP"/>
    </source>
</evidence>
<evidence type="ECO:0000313" key="4">
    <source>
        <dbReference type="Proteomes" id="UP000008854"/>
    </source>
</evidence>
<evidence type="ECO:0000256" key="2">
    <source>
        <dbReference type="SAM" id="MobiDB-lite"/>
    </source>
</evidence>
<organism evidence="4 5">
    <name type="scientific">Schistosoma mansoni</name>
    <name type="common">Blood fluke</name>
    <dbReference type="NCBI Taxonomy" id="6183"/>
    <lineage>
        <taxon>Eukaryota</taxon>
        <taxon>Metazoa</taxon>
        <taxon>Spiralia</taxon>
        <taxon>Lophotrochozoa</taxon>
        <taxon>Platyhelminthes</taxon>
        <taxon>Trematoda</taxon>
        <taxon>Digenea</taxon>
        <taxon>Strigeidida</taxon>
        <taxon>Schistosomatoidea</taxon>
        <taxon>Schistosomatidae</taxon>
        <taxon>Schistosoma</taxon>
    </lineage>
</organism>
<feature type="compositionally biased region" description="Low complexity" evidence="2">
    <location>
        <begin position="930"/>
        <end position="948"/>
    </location>
</feature>
<feature type="signal peptide" evidence="3">
    <location>
        <begin position="1"/>
        <end position="22"/>
    </location>
</feature>
<dbReference type="CDD" id="cd22823">
    <property type="entry name" value="Gal_Rha_Lectin"/>
    <property type="match status" value="1"/>
</dbReference>
<feature type="compositionally biased region" description="Low complexity" evidence="2">
    <location>
        <begin position="812"/>
        <end position="829"/>
    </location>
</feature>
<dbReference type="Proteomes" id="UP000008854">
    <property type="component" value="Unassembled WGS sequence"/>
</dbReference>
<dbReference type="WBParaSite" id="Smp_143980.1">
    <property type="protein sequence ID" value="Smp_143980.1"/>
    <property type="gene ID" value="Smp_143980"/>
</dbReference>
<feature type="coiled-coil region" evidence="1">
    <location>
        <begin position="534"/>
        <end position="561"/>
    </location>
</feature>
<dbReference type="InParanoid" id="A0A3Q0KNZ2"/>
<dbReference type="Gene3D" id="2.60.120.740">
    <property type="match status" value="1"/>
</dbReference>
<keyword evidence="1" id="KW-0175">Coiled coil</keyword>